<dbReference type="CTD" id="36342204"/>
<dbReference type="EMBL" id="APAU02000057">
    <property type="protein sequence ID" value="EUB58703.1"/>
    <property type="molecule type" value="Genomic_DNA"/>
</dbReference>
<keyword evidence="4" id="KW-0812">Transmembrane</keyword>
<dbReference type="GO" id="GO:0005737">
    <property type="term" value="C:cytoplasm"/>
    <property type="evidence" value="ECO:0007669"/>
    <property type="project" value="InterPro"/>
</dbReference>
<dbReference type="GO" id="GO:0050480">
    <property type="term" value="F:imidazolonepropionase activity"/>
    <property type="evidence" value="ECO:0007669"/>
    <property type="project" value="TreeGrafter"/>
</dbReference>
<comment type="caution">
    <text evidence="5">The sequence shown here is derived from an EMBL/GenBank/DDBJ whole genome shotgun (WGS) entry which is preliminary data.</text>
</comment>
<feature type="region of interest" description="Disordered" evidence="3">
    <location>
        <begin position="469"/>
        <end position="497"/>
    </location>
</feature>
<evidence type="ECO:0000313" key="5">
    <source>
        <dbReference type="EMBL" id="EUB58703.1"/>
    </source>
</evidence>
<dbReference type="PANTHER" id="PTHR42752">
    <property type="entry name" value="IMIDAZOLONEPROPIONASE"/>
    <property type="match status" value="1"/>
</dbReference>
<dbReference type="STRING" id="6210.W6UBF8"/>
<dbReference type="SUPFAM" id="SSF51556">
    <property type="entry name" value="Metallo-dependent hydrolases"/>
    <property type="match status" value="1"/>
</dbReference>
<organism evidence="5 6">
    <name type="scientific">Echinococcus granulosus</name>
    <name type="common">Hydatid tapeworm</name>
    <dbReference type="NCBI Taxonomy" id="6210"/>
    <lineage>
        <taxon>Eukaryota</taxon>
        <taxon>Metazoa</taxon>
        <taxon>Spiralia</taxon>
        <taxon>Lophotrochozoa</taxon>
        <taxon>Platyhelminthes</taxon>
        <taxon>Cestoda</taxon>
        <taxon>Eucestoda</taxon>
        <taxon>Cyclophyllidea</taxon>
        <taxon>Taeniidae</taxon>
        <taxon>Echinococcus</taxon>
        <taxon>Echinococcus granulosus group</taxon>
    </lineage>
</organism>
<keyword evidence="1" id="KW-0479">Metal-binding</keyword>
<evidence type="ECO:0000256" key="3">
    <source>
        <dbReference type="SAM" id="MobiDB-lite"/>
    </source>
</evidence>
<dbReference type="Gene3D" id="3.20.20.140">
    <property type="entry name" value="Metal-dependent hydrolases"/>
    <property type="match status" value="1"/>
</dbReference>
<dbReference type="PANTHER" id="PTHR42752:SF1">
    <property type="entry name" value="IMIDAZOLONEPROPIONASE-RELATED"/>
    <property type="match status" value="1"/>
</dbReference>
<name>W6UBF8_ECHGR</name>
<dbReference type="OrthoDB" id="194468at2759"/>
<keyword evidence="2" id="KW-0378">Hydrolase</keyword>
<feature type="compositionally biased region" description="Basic residues" evidence="3">
    <location>
        <begin position="483"/>
        <end position="497"/>
    </location>
</feature>
<sequence>MAILLKNISQIVNITRNSKQTFMVDGYDLFCVTSDPDFKEKYAILLDSDGNILSYGSEDVVICPNYEYNTVIDCKGGAVLPGFTDAHTYPVWGGDREDDFFQKVAGASYMELSDSVNSFHSDYTVERTANASEDSLYAATLERIKSMASKGTTTIECKTDYSSNWATEKKILRVLTKLKRTIPLDISITYFAASILPKNLTSDSIVEDVVNTRLPDLQRSIENGEIIVDSVDVKCAEGFFTVEQSRQILCKAQAMGLRLNFHAESISNGSSAGLAASLMARAVSHLDEMSPAGVAALTSSRTAAVLLPTTTLLLHHRPPPAIAIAQAGVPIALGTDFRANLFCTSMSLDTMRHYNTSLGMTRVISRFLHTKCARDSITKLLDMLADAVQRPLFFISNLQATVIHAIWSILSTYIPLRFFLIGGVLLILHPIFLPHLKYHTRWGQALSGAKELQILTLNEMKHMEFSNANEVPGAPQSAQTNARKSRSPSLKIRKSSW</sequence>
<dbReference type="Proteomes" id="UP000019149">
    <property type="component" value="Unassembled WGS sequence"/>
</dbReference>
<dbReference type="GO" id="GO:0046872">
    <property type="term" value="F:metal ion binding"/>
    <property type="evidence" value="ECO:0007669"/>
    <property type="project" value="UniProtKB-KW"/>
</dbReference>
<dbReference type="InterPro" id="IPR005920">
    <property type="entry name" value="HutI"/>
</dbReference>
<keyword evidence="4" id="KW-1133">Transmembrane helix</keyword>
<reference evidence="5 6" key="1">
    <citation type="journal article" date="2013" name="Nat. Genet.">
        <title>The genome of the hydatid tapeworm Echinococcus granulosus.</title>
        <authorList>
            <person name="Zheng H."/>
            <person name="Zhang W."/>
            <person name="Zhang L."/>
            <person name="Zhang Z."/>
            <person name="Li J."/>
            <person name="Lu G."/>
            <person name="Zhu Y."/>
            <person name="Wang Y."/>
            <person name="Huang Y."/>
            <person name="Liu J."/>
            <person name="Kang H."/>
            <person name="Chen J."/>
            <person name="Wang L."/>
            <person name="Chen A."/>
            <person name="Yu S."/>
            <person name="Gao Z."/>
            <person name="Jin L."/>
            <person name="Gu W."/>
            <person name="Wang Z."/>
            <person name="Zhao L."/>
            <person name="Shi B."/>
            <person name="Wen H."/>
            <person name="Lin R."/>
            <person name="Jones M.K."/>
            <person name="Brejova B."/>
            <person name="Vinar T."/>
            <person name="Zhao G."/>
            <person name="McManus D.P."/>
            <person name="Chen Z."/>
            <person name="Zhou Y."/>
            <person name="Wang S."/>
        </authorList>
    </citation>
    <scope>NUCLEOTIDE SEQUENCE [LARGE SCALE GENOMIC DNA]</scope>
</reference>
<dbReference type="GO" id="GO:0019556">
    <property type="term" value="P:L-histidine catabolic process to glutamate and formamide"/>
    <property type="evidence" value="ECO:0007669"/>
    <property type="project" value="InterPro"/>
</dbReference>
<protein>
    <submittedName>
        <fullName evidence="5">Imidazolonepropionase</fullName>
    </submittedName>
</protein>
<proteinExistence type="predicted"/>
<evidence type="ECO:0000313" key="6">
    <source>
        <dbReference type="Proteomes" id="UP000019149"/>
    </source>
</evidence>
<dbReference type="GeneID" id="36342204"/>
<dbReference type="RefSeq" id="XP_024349899.1">
    <property type="nucleotide sequence ID" value="XM_024495738.1"/>
</dbReference>
<evidence type="ECO:0000256" key="2">
    <source>
        <dbReference type="ARBA" id="ARBA00022801"/>
    </source>
</evidence>
<evidence type="ECO:0000256" key="1">
    <source>
        <dbReference type="ARBA" id="ARBA00022723"/>
    </source>
</evidence>
<evidence type="ECO:0000256" key="4">
    <source>
        <dbReference type="SAM" id="Phobius"/>
    </source>
</evidence>
<gene>
    <name evidence="5" type="ORF">EGR_06489</name>
</gene>
<dbReference type="AlphaFoldDB" id="W6UBF8"/>
<dbReference type="KEGG" id="egl:EGR_06489"/>
<keyword evidence="4" id="KW-0472">Membrane</keyword>
<dbReference type="InterPro" id="IPR032466">
    <property type="entry name" value="Metal_Hydrolase"/>
</dbReference>
<feature type="transmembrane region" description="Helical" evidence="4">
    <location>
        <begin position="416"/>
        <end position="433"/>
    </location>
</feature>
<accession>W6UBF8</accession>
<keyword evidence="6" id="KW-1185">Reference proteome</keyword>